<evidence type="ECO:0000313" key="10">
    <source>
        <dbReference type="EMBL" id="APB34509.1"/>
    </source>
</evidence>
<feature type="transmembrane region" description="Helical" evidence="8">
    <location>
        <begin position="25"/>
        <end position="49"/>
    </location>
</feature>
<keyword evidence="4 8" id="KW-1003">Cell membrane</keyword>
<evidence type="ECO:0000256" key="3">
    <source>
        <dbReference type="ARBA" id="ARBA00022448"/>
    </source>
</evidence>
<keyword evidence="5 8" id="KW-0812">Transmembrane</keyword>
<feature type="transmembrane region" description="Helical" evidence="8">
    <location>
        <begin position="74"/>
        <end position="101"/>
    </location>
</feature>
<name>A0A1J0AF08_9CYAN</name>
<feature type="transmembrane region" description="Helical" evidence="8">
    <location>
        <begin position="153"/>
        <end position="172"/>
    </location>
</feature>
<dbReference type="Pfam" id="PF00528">
    <property type="entry name" value="BPD_transp_1"/>
    <property type="match status" value="1"/>
</dbReference>
<keyword evidence="6 8" id="KW-1133">Transmembrane helix</keyword>
<dbReference type="CDD" id="cd06261">
    <property type="entry name" value="TM_PBP2"/>
    <property type="match status" value="1"/>
</dbReference>
<dbReference type="STRING" id="1188229.GlitD10_2180"/>
<proteinExistence type="inferred from homology"/>
<feature type="domain" description="ABC transmembrane type-1" evidence="9">
    <location>
        <begin position="78"/>
        <end position="314"/>
    </location>
</feature>
<dbReference type="InterPro" id="IPR035906">
    <property type="entry name" value="MetI-like_sf"/>
</dbReference>
<organism evidence="10 11">
    <name type="scientific">Gloeomargarita lithophora Alchichica-D10</name>
    <dbReference type="NCBI Taxonomy" id="1188229"/>
    <lineage>
        <taxon>Bacteria</taxon>
        <taxon>Bacillati</taxon>
        <taxon>Cyanobacteriota</taxon>
        <taxon>Cyanophyceae</taxon>
        <taxon>Gloeomargaritales</taxon>
        <taxon>Gloeomargaritaceae</taxon>
        <taxon>Gloeomargarita</taxon>
    </lineage>
</organism>
<reference evidence="10 11" key="1">
    <citation type="submission" date="2016-10" db="EMBL/GenBank/DDBJ databases">
        <title>Description of Gloeomargarita lithophora gen. nov., sp. nov., a thylakoid-bearing basal-branching cyanobacterium with intracellular carbonates, and proposal for Gloeomargaritales ord. nov.</title>
        <authorList>
            <person name="Moreira D."/>
            <person name="Tavera R."/>
            <person name="Benzerara K."/>
            <person name="Skouri-Panet F."/>
            <person name="Couradeau E."/>
            <person name="Gerard E."/>
            <person name="Loussert C."/>
            <person name="Novelo E."/>
            <person name="Zivanovic Y."/>
            <person name="Lopez-Garcia P."/>
        </authorList>
    </citation>
    <scope>NUCLEOTIDE SEQUENCE [LARGE SCALE GENOMIC DNA]</scope>
    <source>
        <strain evidence="10 11">D10</strain>
    </source>
</reference>
<evidence type="ECO:0000256" key="5">
    <source>
        <dbReference type="ARBA" id="ARBA00022692"/>
    </source>
</evidence>
<feature type="transmembrane region" description="Helical" evidence="8">
    <location>
        <begin position="121"/>
        <end position="141"/>
    </location>
</feature>
<evidence type="ECO:0000256" key="4">
    <source>
        <dbReference type="ARBA" id="ARBA00022475"/>
    </source>
</evidence>
<dbReference type="Gene3D" id="1.10.3720.10">
    <property type="entry name" value="MetI-like"/>
    <property type="match status" value="1"/>
</dbReference>
<feature type="transmembrane region" description="Helical" evidence="8">
    <location>
        <begin position="298"/>
        <end position="318"/>
    </location>
</feature>
<feature type="transmembrane region" description="Helical" evidence="8">
    <location>
        <begin position="198"/>
        <end position="218"/>
    </location>
</feature>
<dbReference type="EMBL" id="CP017675">
    <property type="protein sequence ID" value="APB34509.1"/>
    <property type="molecule type" value="Genomic_DNA"/>
</dbReference>
<sequence length="326" mass="35711">MTVTLPQSEGNFRSNYEGRKLQTNIFMVVAFLATIFGLFFLGILLYDVFSQGLSYFNWKFLTTFPSRNPEEAGVLSALVGSIWLMFLIPIFAFPLGIGAAVYMEEYADRDLWYNRALEINISNLAGVPSIIYGLLGLELYVRVLEPITKGRTLLAGALTLSTLVLPVVIISTREAIRAVPKEIREGAYGVGATRWQSIWFHVLPIAFPGILTGTILALSRAIGETAPLITLGALTFIAFLPPWPVTTAVNEVGLVEIENVSAGLGSFFEALQTPFTALPIQIFNWAGRPQVEFHKVSAAGIIALLGLLVAMNSVAVLLRARFQLKK</sequence>
<dbReference type="KEGG" id="glt:GlitD10_2180"/>
<evidence type="ECO:0000259" key="9">
    <source>
        <dbReference type="PROSITE" id="PS50928"/>
    </source>
</evidence>
<gene>
    <name evidence="10" type="primary">pstA-2</name>
    <name evidence="10" type="ORF">GlitD10_2180</name>
</gene>
<dbReference type="GO" id="GO:0035435">
    <property type="term" value="P:phosphate ion transmembrane transport"/>
    <property type="evidence" value="ECO:0007669"/>
    <property type="project" value="InterPro"/>
</dbReference>
<dbReference type="GO" id="GO:0005886">
    <property type="term" value="C:plasma membrane"/>
    <property type="evidence" value="ECO:0007669"/>
    <property type="project" value="UniProtKB-SubCell"/>
</dbReference>
<dbReference type="OrthoDB" id="9807065at2"/>
<dbReference type="PANTHER" id="PTHR43470">
    <property type="entry name" value="PHOSPHATE TRANSPORT SYSTEM PERMEASE PROTEIN PSTA-RELATED"/>
    <property type="match status" value="1"/>
</dbReference>
<evidence type="ECO:0000256" key="6">
    <source>
        <dbReference type="ARBA" id="ARBA00022989"/>
    </source>
</evidence>
<dbReference type="PANTHER" id="PTHR43470:SF5">
    <property type="entry name" value="PHOSPHATE TRANSPORT SYSTEM PERMEASE PROTEIN PSTA"/>
    <property type="match status" value="1"/>
</dbReference>
<comment type="subcellular location">
    <subcellularLocation>
        <location evidence="1 8">Cell membrane</location>
        <topology evidence="1 8">Multi-pass membrane protein</topology>
    </subcellularLocation>
</comment>
<protein>
    <recommendedName>
        <fullName evidence="8">Phosphate transport system permease protein PstA</fullName>
    </recommendedName>
</protein>
<evidence type="ECO:0000256" key="7">
    <source>
        <dbReference type="ARBA" id="ARBA00023136"/>
    </source>
</evidence>
<evidence type="ECO:0000256" key="1">
    <source>
        <dbReference type="ARBA" id="ARBA00004651"/>
    </source>
</evidence>
<comment type="similarity">
    <text evidence="2 8">Belongs to the binding-protein-dependent transport system permease family. CysTW subfamily.</text>
</comment>
<dbReference type="InterPro" id="IPR000515">
    <property type="entry name" value="MetI-like"/>
</dbReference>
<dbReference type="GO" id="GO:0005315">
    <property type="term" value="F:phosphate transmembrane transporter activity"/>
    <property type="evidence" value="ECO:0007669"/>
    <property type="project" value="InterPro"/>
</dbReference>
<dbReference type="NCBIfam" id="TIGR00974">
    <property type="entry name" value="3a0107s02c"/>
    <property type="match status" value="1"/>
</dbReference>
<dbReference type="PROSITE" id="PS50928">
    <property type="entry name" value="ABC_TM1"/>
    <property type="match status" value="1"/>
</dbReference>
<dbReference type="RefSeq" id="WP_071454937.1">
    <property type="nucleotide sequence ID" value="NZ_CP017675.1"/>
</dbReference>
<evidence type="ECO:0000256" key="2">
    <source>
        <dbReference type="ARBA" id="ARBA00007069"/>
    </source>
</evidence>
<dbReference type="SUPFAM" id="SSF161098">
    <property type="entry name" value="MetI-like"/>
    <property type="match status" value="1"/>
</dbReference>
<accession>A0A1J0AF08</accession>
<dbReference type="AlphaFoldDB" id="A0A1J0AF08"/>
<dbReference type="InterPro" id="IPR005672">
    <property type="entry name" value="Phosphate_PstA"/>
</dbReference>
<evidence type="ECO:0000313" key="11">
    <source>
        <dbReference type="Proteomes" id="UP000180235"/>
    </source>
</evidence>
<keyword evidence="11" id="KW-1185">Reference proteome</keyword>
<dbReference type="Proteomes" id="UP000180235">
    <property type="component" value="Chromosome"/>
</dbReference>
<keyword evidence="7 8" id="KW-0472">Membrane</keyword>
<evidence type="ECO:0000256" key="8">
    <source>
        <dbReference type="RuleBase" id="RU363043"/>
    </source>
</evidence>
<keyword evidence="3" id="KW-0813">Transport</keyword>